<evidence type="ECO:0000259" key="1">
    <source>
        <dbReference type="Pfam" id="PF03435"/>
    </source>
</evidence>
<reference evidence="2 3" key="1">
    <citation type="journal article" date="2017" name="Appl. Environ. Microbiol.">
        <title>Parallel evolution of two clades of a major Atlantic endemic Vibrio parahaemolyticus pathogen lineage by independent acquisition of related pathogenicity islands.</title>
        <authorList>
            <person name="Xu F."/>
            <person name="Gonzalez-Escalona N."/>
            <person name="Drees K.P."/>
            <person name="Sebra R.P."/>
            <person name="Cooper V.S."/>
            <person name="Jones S.H."/>
            <person name="Whistler C.A."/>
        </authorList>
    </citation>
    <scope>NUCLEOTIDE SEQUENCE [LARGE SCALE GENOMIC DNA]</scope>
    <source>
        <strain evidence="2 3">MAVP-3</strain>
    </source>
</reference>
<name>A0A227IYL8_VIBPH</name>
<protein>
    <submittedName>
        <fullName evidence="2">Catalase</fullName>
    </submittedName>
</protein>
<sequence length="81" mass="8611">MAILQIGAGGVGWVVAHKAAQNNDVLGDITIASRTVGKCEKIIESIQKKNNLKDSTKKLEARAVNADDVDSLVALIEEVKP</sequence>
<feature type="non-terminal residue" evidence="2">
    <location>
        <position position="81"/>
    </location>
</feature>
<dbReference type="Proteomes" id="UP000214596">
    <property type="component" value="Unassembled WGS sequence"/>
</dbReference>
<dbReference type="Gene3D" id="3.40.50.720">
    <property type="entry name" value="NAD(P)-binding Rossmann-like Domain"/>
    <property type="match status" value="1"/>
</dbReference>
<evidence type="ECO:0000313" key="3">
    <source>
        <dbReference type="Proteomes" id="UP000214596"/>
    </source>
</evidence>
<dbReference type="EMBL" id="NIXT01004891">
    <property type="protein sequence ID" value="OXE27956.1"/>
    <property type="molecule type" value="Genomic_DNA"/>
</dbReference>
<evidence type="ECO:0000313" key="2">
    <source>
        <dbReference type="EMBL" id="OXE27956.1"/>
    </source>
</evidence>
<gene>
    <name evidence="2" type="ORF">CA163_36410</name>
</gene>
<dbReference type="InterPro" id="IPR036291">
    <property type="entry name" value="NAD(P)-bd_dom_sf"/>
</dbReference>
<dbReference type="Pfam" id="PF03435">
    <property type="entry name" value="Sacchrp_dh_NADP"/>
    <property type="match status" value="1"/>
</dbReference>
<dbReference type="SUPFAM" id="SSF51735">
    <property type="entry name" value="NAD(P)-binding Rossmann-fold domains"/>
    <property type="match status" value="1"/>
</dbReference>
<dbReference type="InterPro" id="IPR005097">
    <property type="entry name" value="Sacchrp_dh_NADP-bd"/>
</dbReference>
<accession>A0A227IYL8</accession>
<feature type="domain" description="Saccharopine dehydrogenase NADP binding" evidence="1">
    <location>
        <begin position="3"/>
        <end position="78"/>
    </location>
</feature>
<proteinExistence type="predicted"/>
<dbReference type="AlphaFoldDB" id="A0A227IYL8"/>
<organism evidence="2 3">
    <name type="scientific">Vibrio parahaemolyticus</name>
    <dbReference type="NCBI Taxonomy" id="670"/>
    <lineage>
        <taxon>Bacteria</taxon>
        <taxon>Pseudomonadati</taxon>
        <taxon>Pseudomonadota</taxon>
        <taxon>Gammaproteobacteria</taxon>
        <taxon>Vibrionales</taxon>
        <taxon>Vibrionaceae</taxon>
        <taxon>Vibrio</taxon>
    </lineage>
</organism>
<comment type="caution">
    <text evidence="2">The sequence shown here is derived from an EMBL/GenBank/DDBJ whole genome shotgun (WGS) entry which is preliminary data.</text>
</comment>